<accession>A0A2K9LJ25</accession>
<sequence>MKQYRIGAIAKLTGLSVHNLRVWEKRHSAVHTERTESGRRVYSEEALNRLKLLKACVDNGLAISSVAGMSDAELRDTLLEFGKLESKVAAAKPSLKVCFVGNEILPSLEQTIQQYLNVKDIERYATLSEFESIYSGVEYDLLMLDVPSFSAVEAKALGACIKKVTARNVVLSYRFARQQDVSYLRTLGVRMLKAPLDRIELHTMLSDLANPQHRSAKILPMRRAPSRQFTDTALSKAANLTSSIDCECPHHMAELIKSLVAFEQYSAQCQNKDKASEDLHRHIYMRTAEAREIMETLLQSVLEQEGIDLDLVEA</sequence>
<dbReference type="RefSeq" id="WP_101893517.1">
    <property type="nucleotide sequence ID" value="NZ_CP022684.1"/>
</dbReference>
<keyword evidence="4" id="KW-0804">Transcription</keyword>
<keyword evidence="2" id="KW-0805">Transcription regulation</keyword>
<dbReference type="Gene3D" id="1.10.1660.10">
    <property type="match status" value="1"/>
</dbReference>
<evidence type="ECO:0000256" key="4">
    <source>
        <dbReference type="ARBA" id="ARBA00023163"/>
    </source>
</evidence>
<evidence type="ECO:0000256" key="2">
    <source>
        <dbReference type="ARBA" id="ARBA00023015"/>
    </source>
</evidence>
<dbReference type="GO" id="GO:0003700">
    <property type="term" value="F:DNA-binding transcription factor activity"/>
    <property type="evidence" value="ECO:0007669"/>
    <property type="project" value="InterPro"/>
</dbReference>
<dbReference type="EMBL" id="CP022684">
    <property type="protein sequence ID" value="AUM12181.1"/>
    <property type="molecule type" value="Genomic_DNA"/>
</dbReference>
<dbReference type="OrthoDB" id="9800334at2"/>
<keyword evidence="3" id="KW-0238">DNA-binding</keyword>
<evidence type="ECO:0000256" key="1">
    <source>
        <dbReference type="ARBA" id="ARBA00022491"/>
    </source>
</evidence>
<gene>
    <name evidence="6" type="ORF">Kalk_07055</name>
</gene>
<dbReference type="SMART" id="SM00422">
    <property type="entry name" value="HTH_MERR"/>
    <property type="match status" value="1"/>
</dbReference>
<evidence type="ECO:0000256" key="3">
    <source>
        <dbReference type="ARBA" id="ARBA00023125"/>
    </source>
</evidence>
<dbReference type="Proteomes" id="UP000235116">
    <property type="component" value="Chromosome"/>
</dbReference>
<evidence type="ECO:0000259" key="5">
    <source>
        <dbReference type="PROSITE" id="PS50937"/>
    </source>
</evidence>
<feature type="domain" description="HTH merR-type" evidence="5">
    <location>
        <begin position="1"/>
        <end position="72"/>
    </location>
</feature>
<evidence type="ECO:0000313" key="7">
    <source>
        <dbReference type="Proteomes" id="UP000235116"/>
    </source>
</evidence>
<dbReference type="InterPro" id="IPR047057">
    <property type="entry name" value="MerR_fam"/>
</dbReference>
<protein>
    <recommendedName>
        <fullName evidence="5">HTH merR-type domain-containing protein</fullName>
    </recommendedName>
</protein>
<dbReference type="KEGG" id="kak:Kalk_07055"/>
<dbReference type="InterPro" id="IPR000551">
    <property type="entry name" value="MerR-type_HTH_dom"/>
</dbReference>
<keyword evidence="7" id="KW-1185">Reference proteome</keyword>
<name>A0A2K9LJ25_9GAMM</name>
<dbReference type="InterPro" id="IPR009061">
    <property type="entry name" value="DNA-bd_dom_put_sf"/>
</dbReference>
<dbReference type="PANTHER" id="PTHR30204:SF69">
    <property type="entry name" value="MERR-FAMILY TRANSCRIPTIONAL REGULATOR"/>
    <property type="match status" value="1"/>
</dbReference>
<evidence type="ECO:0000313" key="6">
    <source>
        <dbReference type="EMBL" id="AUM12181.1"/>
    </source>
</evidence>
<reference evidence="7" key="1">
    <citation type="submission" date="2017-08" db="EMBL/GenBank/DDBJ databases">
        <title>Direct submision.</title>
        <authorList>
            <person name="Kim S.-J."/>
            <person name="Rhee S.-K."/>
        </authorList>
    </citation>
    <scope>NUCLEOTIDE SEQUENCE [LARGE SCALE GENOMIC DNA]</scope>
    <source>
        <strain evidence="7">GI5</strain>
    </source>
</reference>
<dbReference type="SUPFAM" id="SSF46955">
    <property type="entry name" value="Putative DNA-binding domain"/>
    <property type="match status" value="1"/>
</dbReference>
<keyword evidence="1" id="KW-0678">Repressor</keyword>
<organism evidence="6 7">
    <name type="scientific">Ketobacter alkanivorans</name>
    <dbReference type="NCBI Taxonomy" id="1917421"/>
    <lineage>
        <taxon>Bacteria</taxon>
        <taxon>Pseudomonadati</taxon>
        <taxon>Pseudomonadota</taxon>
        <taxon>Gammaproteobacteria</taxon>
        <taxon>Pseudomonadales</taxon>
        <taxon>Ketobacteraceae</taxon>
        <taxon>Ketobacter</taxon>
    </lineage>
</organism>
<proteinExistence type="predicted"/>
<dbReference type="PANTHER" id="PTHR30204">
    <property type="entry name" value="REDOX-CYCLING DRUG-SENSING TRANSCRIPTIONAL ACTIVATOR SOXR"/>
    <property type="match status" value="1"/>
</dbReference>
<dbReference type="Pfam" id="PF13411">
    <property type="entry name" value="MerR_1"/>
    <property type="match status" value="1"/>
</dbReference>
<dbReference type="AlphaFoldDB" id="A0A2K9LJ25"/>
<dbReference type="PROSITE" id="PS50937">
    <property type="entry name" value="HTH_MERR_2"/>
    <property type="match status" value="1"/>
</dbReference>
<dbReference type="GO" id="GO:0003677">
    <property type="term" value="F:DNA binding"/>
    <property type="evidence" value="ECO:0007669"/>
    <property type="project" value="UniProtKB-KW"/>
</dbReference>